<reference evidence="2" key="1">
    <citation type="submission" date="2022-11" db="UniProtKB">
        <authorList>
            <consortium name="WormBaseParasite"/>
        </authorList>
    </citation>
    <scope>IDENTIFICATION</scope>
</reference>
<organism evidence="1 2">
    <name type="scientific">Panagrolaimus sp. ES5</name>
    <dbReference type="NCBI Taxonomy" id="591445"/>
    <lineage>
        <taxon>Eukaryota</taxon>
        <taxon>Metazoa</taxon>
        <taxon>Ecdysozoa</taxon>
        <taxon>Nematoda</taxon>
        <taxon>Chromadorea</taxon>
        <taxon>Rhabditida</taxon>
        <taxon>Tylenchina</taxon>
        <taxon>Panagrolaimomorpha</taxon>
        <taxon>Panagrolaimoidea</taxon>
        <taxon>Panagrolaimidae</taxon>
        <taxon>Panagrolaimus</taxon>
    </lineage>
</organism>
<sequence>MKKALSDSENYYVSLQHGAGVKEIYLDRYGFKSLDEFLEWYNKPVTNNFGHVQGRALEVLMIAEKDTMAHEVVKNLSFNNNYKIDRIRASKTDPDKLVKGYQFTTNLFDKIANVWITSTFGHLNRQTFPRAVDEYVSEGILRSKVIDVPCDKKVYFGGYSETIGKGCDLVILLLDNDEEGEVICFEVIEYLKEYINMPPSGNFMDAFFRARFSSAPEIVTAIHRLERPDVRILLSMVAKHYLDLRSGVALSRCQKFIAQKYVPKYTLEFVIKVDGLNFVFSSGEYGKSEAELMCEKLKGIQEGEVTKVSTSAPIIKKSPPGLNYFEFMKFLSRYFKIDSSEAAKIAQKLYELGYISYPRTETSKFPIYLQFNVNQLCCNFSEMDSKDAFLYHFNAQSSLYSDKNDAKMLQIIQNMNVDVQKVLHKGVDKKDQSPMTPTQKRLRKDDKMDDREKLVYKFIVRRFFAAFLDDYQYCEEKTEFQIEYELIQLMEDHDIGTDGSIPGHIEAIEKRGFVEINNRTFELRPLPLGIQMTDGYQKCIPDLVDPKFRAKFIRTVCGIGTGENDFVEVYNKGLKGIDENYQQLSKNFYHYFGQHIDEFKECFEPIRYHPVYKADKDHRNENVYCVDSN</sequence>
<name>A0AC34GRS9_9BILA</name>
<dbReference type="Proteomes" id="UP000887579">
    <property type="component" value="Unplaced"/>
</dbReference>
<evidence type="ECO:0000313" key="1">
    <source>
        <dbReference type="Proteomes" id="UP000887579"/>
    </source>
</evidence>
<proteinExistence type="predicted"/>
<evidence type="ECO:0000313" key="2">
    <source>
        <dbReference type="WBParaSite" id="ES5_v2.g730.t1"/>
    </source>
</evidence>
<protein>
    <submittedName>
        <fullName evidence="2">DNA topoisomerase</fullName>
    </submittedName>
</protein>
<accession>A0AC34GRS9</accession>
<dbReference type="WBParaSite" id="ES5_v2.g730.t1">
    <property type="protein sequence ID" value="ES5_v2.g730.t1"/>
    <property type="gene ID" value="ES5_v2.g730"/>
</dbReference>